<feature type="compositionally biased region" description="Basic and acidic residues" evidence="1">
    <location>
        <begin position="42"/>
        <end position="58"/>
    </location>
</feature>
<name>Q7ME35_VIBVY</name>
<dbReference type="HOGENOM" id="CLU_2978040_0_0_6"/>
<gene>
    <name evidence="2" type="ordered locus">VVA0849</name>
</gene>
<dbReference type="KEGG" id="vvy:VVA0849"/>
<accession>Q7ME35</accession>
<evidence type="ECO:0000256" key="1">
    <source>
        <dbReference type="SAM" id="MobiDB-lite"/>
    </source>
</evidence>
<evidence type="ECO:0000313" key="3">
    <source>
        <dbReference type="Proteomes" id="UP000002675"/>
    </source>
</evidence>
<feature type="region of interest" description="Disordered" evidence="1">
    <location>
        <begin position="23"/>
        <end position="58"/>
    </location>
</feature>
<reference evidence="2 3" key="1">
    <citation type="journal article" date="2003" name="Genome Res.">
        <title>Comparative genome analysis of Vibrio vulnificus, a marine pathogen.</title>
        <authorList>
            <person name="Chen C.Y."/>
            <person name="Wu K.M."/>
            <person name="Chang Y.C."/>
            <person name="Chang C.H."/>
            <person name="Tsai H.C."/>
            <person name="Liao T.L."/>
            <person name="Liu Y.M."/>
            <person name="Chen H.J."/>
            <person name="Shen A.B."/>
            <person name="Li J.C."/>
            <person name="Su T.L."/>
            <person name="Shao C.P."/>
            <person name="Lee C.T."/>
            <person name="Hor L.I."/>
            <person name="Tsai S.F."/>
        </authorList>
    </citation>
    <scope>NUCLEOTIDE SEQUENCE [LARGE SCALE GENOMIC DNA]</scope>
    <source>
        <strain evidence="2 3">YJ016</strain>
    </source>
</reference>
<dbReference type="EMBL" id="BA000038">
    <property type="protein sequence ID" value="BAC96875.1"/>
    <property type="molecule type" value="Genomic_DNA"/>
</dbReference>
<protein>
    <submittedName>
        <fullName evidence="2">Uncharacterized protein</fullName>
    </submittedName>
</protein>
<organism evidence="2 3">
    <name type="scientific">Vibrio vulnificus (strain YJ016)</name>
    <dbReference type="NCBI Taxonomy" id="196600"/>
    <lineage>
        <taxon>Bacteria</taxon>
        <taxon>Pseudomonadati</taxon>
        <taxon>Pseudomonadota</taxon>
        <taxon>Gammaproteobacteria</taxon>
        <taxon>Vibrionales</taxon>
        <taxon>Vibrionaceae</taxon>
        <taxon>Vibrio</taxon>
    </lineage>
</organism>
<evidence type="ECO:0000313" key="2">
    <source>
        <dbReference type="EMBL" id="BAC96875.1"/>
    </source>
</evidence>
<sequence length="58" mass="6424">MKSVFPVIARFANAIMDAINRKRKQDASDAPGEHIANGGRVQHSEKSFSDLADEPKRD</sequence>
<dbReference type="Proteomes" id="UP000002675">
    <property type="component" value="Chromosome II"/>
</dbReference>
<dbReference type="AlphaFoldDB" id="Q7ME35"/>
<proteinExistence type="predicted"/>